<dbReference type="SUPFAM" id="SSF141868">
    <property type="entry name" value="EAL domain-like"/>
    <property type="match status" value="1"/>
</dbReference>
<dbReference type="SMART" id="SM00267">
    <property type="entry name" value="GGDEF"/>
    <property type="match status" value="1"/>
</dbReference>
<dbReference type="SMART" id="SM00065">
    <property type="entry name" value="GAF"/>
    <property type="match status" value="1"/>
</dbReference>
<sequence>MDILDTHPSEEFDALCRAVARVMEMPIARVALIDEDRQWLKAAHGTPRVEAPRAFTFCNHTIEQDDVLVVEDAEADARFAAAVRSGAHAGIRFYAGAPILLAGRHPVGALCVMDSTPRTLGARETEVLKEFAAVAAGLIEGHAHARQARRDRCKLSRQVGKLMRQERDLDRRDRMLLQTERMAQIGGWEWDVERRRIHLSVGMYRLLGRTGRTRREVNEVMRFFPPESARAVHAAVYQARTTGAPFDIEIEFRSVAGEMRWARIVGEVERHEGAARRVFGSFQDVTEHRRLHERLWQTANCDDLTGLAKRARFTQTFEEALVAARSAGEQVGLLVIDLDHFKHVNDTLGHRAGDVMLMVTADRLRGSVGPEDCVARLGGDEFAVMVRRAAGAEALLDLGRLVSERLAEPIDYETETLSPGGSVGCALAPLHGASADTLMQNADMALYRAKSSGRGGAAIFEPRMRRAVQVRAEQITTFRDALKTGRVVPFYQPQMRLSDGRVCGFEALARWRMPDDRIATPQAFRHALEDGDVCTRLGLAMLEQVAADARRWIREGLDPGRISVNATSAELMRPDYCDRVRQILDRHGLDGSLLTVEVTETVFLGSGAGRVEQSLLALREMGASIALDDFGTGFASLTHLKTCPVDTIKIDRSFIAGLGKRADDQAIVAAIMHLARSLGIETVAEGVERREQLAFLRMMSCDKMQGFLLSAAVPADEVPLFLEARYSALTA</sequence>
<dbReference type="InterPro" id="IPR052155">
    <property type="entry name" value="Biofilm_reg_signaling"/>
</dbReference>
<dbReference type="InterPro" id="IPR000160">
    <property type="entry name" value="GGDEF_dom"/>
</dbReference>
<keyword evidence="5" id="KW-1185">Reference proteome</keyword>
<dbReference type="Pfam" id="PF00990">
    <property type="entry name" value="GGDEF"/>
    <property type="match status" value="1"/>
</dbReference>
<dbReference type="Pfam" id="PF00563">
    <property type="entry name" value="EAL"/>
    <property type="match status" value="1"/>
</dbReference>
<dbReference type="SUPFAM" id="SSF55785">
    <property type="entry name" value="PYP-like sensor domain (PAS domain)"/>
    <property type="match status" value="1"/>
</dbReference>
<dbReference type="InterPro" id="IPR035965">
    <property type="entry name" value="PAS-like_dom_sf"/>
</dbReference>
<dbReference type="SMART" id="SM00052">
    <property type="entry name" value="EAL"/>
    <property type="match status" value="1"/>
</dbReference>
<gene>
    <name evidence="4" type="ORF">N177_1642</name>
</gene>
<accession>V4RQW3</accession>
<dbReference type="Gene3D" id="3.30.450.40">
    <property type="match status" value="1"/>
</dbReference>
<dbReference type="InterPro" id="IPR043128">
    <property type="entry name" value="Rev_trsase/Diguanyl_cyclase"/>
</dbReference>
<dbReference type="EMBL" id="AWXZ01000019">
    <property type="protein sequence ID" value="ESR25530.1"/>
    <property type="molecule type" value="Genomic_DNA"/>
</dbReference>
<evidence type="ECO:0000259" key="2">
    <source>
        <dbReference type="PROSITE" id="PS50883"/>
    </source>
</evidence>
<dbReference type="InterPro" id="IPR029787">
    <property type="entry name" value="Nucleotide_cyclase"/>
</dbReference>
<proteinExistence type="predicted"/>
<dbReference type="eggNOG" id="COG5001">
    <property type="taxonomic scope" value="Bacteria"/>
</dbReference>
<dbReference type="Gene3D" id="3.30.70.270">
    <property type="match status" value="1"/>
</dbReference>
<dbReference type="Proteomes" id="UP000017819">
    <property type="component" value="Unassembled WGS sequence"/>
</dbReference>
<dbReference type="CDD" id="cd01949">
    <property type="entry name" value="GGDEF"/>
    <property type="match status" value="1"/>
</dbReference>
<reference evidence="4 5" key="1">
    <citation type="journal article" date="2014" name="Genome Announc.">
        <title>Draft Genome Sequence of Lutibaculum baratangense Strain AMV1T, Isolated from a Mud Volcano in Andamans, India.</title>
        <authorList>
            <person name="Singh A."/>
            <person name="Sreenivas A."/>
            <person name="Sathyanarayana Reddy G."/>
            <person name="Pinnaka A.K."/>
            <person name="Shivaji S."/>
        </authorList>
    </citation>
    <scope>NUCLEOTIDE SEQUENCE [LARGE SCALE GENOMIC DNA]</scope>
    <source>
        <strain evidence="4 5">AMV1</strain>
    </source>
</reference>
<evidence type="ECO:0000259" key="3">
    <source>
        <dbReference type="PROSITE" id="PS50887"/>
    </source>
</evidence>
<dbReference type="PATRIC" id="fig|631454.5.peg.1623"/>
<dbReference type="SUPFAM" id="SSF55073">
    <property type="entry name" value="Nucleotide cyclase"/>
    <property type="match status" value="1"/>
</dbReference>
<dbReference type="SMART" id="SM00086">
    <property type="entry name" value="PAC"/>
    <property type="match status" value="1"/>
</dbReference>
<dbReference type="InterPro" id="IPR029016">
    <property type="entry name" value="GAF-like_dom_sf"/>
</dbReference>
<dbReference type="STRING" id="631454.N177_1642"/>
<dbReference type="NCBIfam" id="TIGR00254">
    <property type="entry name" value="GGDEF"/>
    <property type="match status" value="1"/>
</dbReference>
<dbReference type="PANTHER" id="PTHR44757">
    <property type="entry name" value="DIGUANYLATE CYCLASE DGCP"/>
    <property type="match status" value="1"/>
</dbReference>
<dbReference type="PROSITE" id="PS50887">
    <property type="entry name" value="GGDEF"/>
    <property type="match status" value="1"/>
</dbReference>
<dbReference type="InterPro" id="IPR001610">
    <property type="entry name" value="PAC"/>
</dbReference>
<dbReference type="InterPro" id="IPR003018">
    <property type="entry name" value="GAF"/>
</dbReference>
<dbReference type="CDD" id="cd01948">
    <property type="entry name" value="EAL"/>
    <property type="match status" value="1"/>
</dbReference>
<dbReference type="PANTHER" id="PTHR44757:SF2">
    <property type="entry name" value="BIOFILM ARCHITECTURE MAINTENANCE PROTEIN MBAA"/>
    <property type="match status" value="1"/>
</dbReference>
<feature type="domain" description="PAC" evidence="1">
    <location>
        <begin position="246"/>
        <end position="297"/>
    </location>
</feature>
<dbReference type="InterPro" id="IPR001633">
    <property type="entry name" value="EAL_dom"/>
</dbReference>
<dbReference type="Pfam" id="PF01590">
    <property type="entry name" value="GAF"/>
    <property type="match status" value="1"/>
</dbReference>
<dbReference type="PROSITE" id="PS50113">
    <property type="entry name" value="PAC"/>
    <property type="match status" value="1"/>
</dbReference>
<dbReference type="InterPro" id="IPR035919">
    <property type="entry name" value="EAL_sf"/>
</dbReference>
<evidence type="ECO:0000313" key="4">
    <source>
        <dbReference type="EMBL" id="ESR25530.1"/>
    </source>
</evidence>
<name>V4RQW3_9HYPH</name>
<evidence type="ECO:0000259" key="1">
    <source>
        <dbReference type="PROSITE" id="PS50113"/>
    </source>
</evidence>
<dbReference type="Gene3D" id="3.20.20.450">
    <property type="entry name" value="EAL domain"/>
    <property type="match status" value="1"/>
</dbReference>
<dbReference type="SUPFAM" id="SSF55781">
    <property type="entry name" value="GAF domain-like"/>
    <property type="match status" value="1"/>
</dbReference>
<dbReference type="Gene3D" id="2.10.70.100">
    <property type="match status" value="1"/>
</dbReference>
<dbReference type="InterPro" id="IPR000700">
    <property type="entry name" value="PAS-assoc_C"/>
</dbReference>
<dbReference type="AlphaFoldDB" id="V4RQW3"/>
<feature type="domain" description="EAL" evidence="2">
    <location>
        <begin position="471"/>
        <end position="726"/>
    </location>
</feature>
<evidence type="ECO:0000313" key="5">
    <source>
        <dbReference type="Proteomes" id="UP000017819"/>
    </source>
</evidence>
<organism evidence="4 5">
    <name type="scientific">Lutibaculum baratangense AMV1</name>
    <dbReference type="NCBI Taxonomy" id="631454"/>
    <lineage>
        <taxon>Bacteria</taxon>
        <taxon>Pseudomonadati</taxon>
        <taxon>Pseudomonadota</taxon>
        <taxon>Alphaproteobacteria</taxon>
        <taxon>Hyphomicrobiales</taxon>
        <taxon>Tepidamorphaceae</taxon>
        <taxon>Lutibaculum</taxon>
    </lineage>
</organism>
<dbReference type="PROSITE" id="PS50883">
    <property type="entry name" value="EAL"/>
    <property type="match status" value="1"/>
</dbReference>
<feature type="domain" description="GGDEF" evidence="3">
    <location>
        <begin position="329"/>
        <end position="462"/>
    </location>
</feature>
<dbReference type="Gene3D" id="3.30.450.20">
    <property type="entry name" value="PAS domain"/>
    <property type="match status" value="1"/>
</dbReference>
<comment type="caution">
    <text evidence="4">The sequence shown here is derived from an EMBL/GenBank/DDBJ whole genome shotgun (WGS) entry which is preliminary data.</text>
</comment>
<protein>
    <submittedName>
        <fullName evidence="4">Uncharacterized protein</fullName>
    </submittedName>
</protein>